<dbReference type="EMBL" id="JBBHLI010000004">
    <property type="protein sequence ID" value="MEK9501033.1"/>
    <property type="molecule type" value="Genomic_DNA"/>
</dbReference>
<comment type="caution">
    <text evidence="1">The sequence shown here is derived from an EMBL/GenBank/DDBJ whole genome shotgun (WGS) entry which is preliminary data.</text>
</comment>
<protein>
    <submittedName>
        <fullName evidence="1">Uncharacterized protein</fullName>
    </submittedName>
</protein>
<organism evidence="1 2">
    <name type="scientific">Gaopeijia maritima</name>
    <dbReference type="NCBI Taxonomy" id="3119007"/>
    <lineage>
        <taxon>Bacteria</taxon>
        <taxon>Pseudomonadati</taxon>
        <taxon>Gemmatimonadota</taxon>
        <taxon>Longimicrobiia</taxon>
        <taxon>Gaopeijiales</taxon>
        <taxon>Gaopeijiaceae</taxon>
        <taxon>Gaopeijia</taxon>
    </lineage>
</organism>
<dbReference type="Proteomes" id="UP001484239">
    <property type="component" value="Unassembled WGS sequence"/>
</dbReference>
<evidence type="ECO:0000313" key="2">
    <source>
        <dbReference type="Proteomes" id="UP001484239"/>
    </source>
</evidence>
<name>A0ABU9E8H1_9BACT</name>
<keyword evidence="2" id="KW-1185">Reference proteome</keyword>
<reference evidence="1 2" key="1">
    <citation type="submission" date="2024-02" db="EMBL/GenBank/DDBJ databases">
        <title>A novel Gemmatimonadota bacterium.</title>
        <authorList>
            <person name="Du Z.-J."/>
            <person name="Ye Y.-Q."/>
        </authorList>
    </citation>
    <scope>NUCLEOTIDE SEQUENCE [LARGE SCALE GENOMIC DNA]</scope>
    <source>
        <strain evidence="1 2">DH-20</strain>
    </source>
</reference>
<sequence>MNRLAEALCAPLRWVAPVGAVAAVLIAVGAVGAVGAQAQTVGATPSPVEPPVEYHLDDVEIEIDSRGCGYQLCARYRLTLRGDGGMSVVDRDYTVETTDANGSIERAEFVEVLETVYRADFFRLADAYRTTGGRLEVADDGRVRYAGSVWRTHQFDRTITVRIGDYSKSVVGYDGIPVAFLEVERRILAVPGVEEWLEMAPRGNRGG</sequence>
<evidence type="ECO:0000313" key="1">
    <source>
        <dbReference type="EMBL" id="MEK9501033.1"/>
    </source>
</evidence>
<dbReference type="RefSeq" id="WP_405286749.1">
    <property type="nucleotide sequence ID" value="NZ_JBBHLI010000004.1"/>
</dbReference>
<proteinExistence type="predicted"/>
<accession>A0ABU9E8H1</accession>
<gene>
    <name evidence="1" type="ORF">WI372_08595</name>
</gene>